<protein>
    <submittedName>
        <fullName evidence="1">Uncharacterized protein</fullName>
    </submittedName>
</protein>
<name>A0A5B8R227_9GAMM</name>
<evidence type="ECO:0000313" key="1">
    <source>
        <dbReference type="EMBL" id="QDZ92983.1"/>
    </source>
</evidence>
<dbReference type="EMBL" id="CP031775">
    <property type="protein sequence ID" value="QDZ92983.1"/>
    <property type="molecule type" value="Genomic_DNA"/>
</dbReference>
<reference evidence="1" key="1">
    <citation type="journal article" date="2019" name="Ecotoxicol. Environ. Saf.">
        <title>Microbial characterization of heavy metal resistant bacterial strains isolated from an electroplating wastewater treatment plant.</title>
        <authorList>
            <person name="Cai X."/>
            <person name="Zheng X."/>
            <person name="Zhang D."/>
            <person name="Iqbal W."/>
            <person name="Liu C."/>
            <person name="Yang B."/>
            <person name="Zhao X."/>
            <person name="Lu X."/>
            <person name="Mao Y."/>
        </authorList>
    </citation>
    <scope>NUCLEOTIDE SEQUENCE [LARGE SCALE GENOMIC DNA]</scope>
    <source>
        <strain evidence="1">Ni1-3</strain>
    </source>
</reference>
<sequence>MADMEIAQALLAASEQNQLAQIIETHNLGELPHSLRLAINIFEINADNIQQHPEAAQSLLRCPIPTTFGETESIRRTILSLLTQKHS</sequence>
<proteinExistence type="predicted"/>
<dbReference type="AlphaFoldDB" id="A0A5B8R227"/>
<dbReference type="RefSeq" id="WP_037426906.1">
    <property type="nucleotide sequence ID" value="NZ_CP076856.1"/>
</dbReference>
<gene>
    <name evidence="1" type="ORF">D0436_22430</name>
</gene>
<organism evidence="1">
    <name type="scientific">Shewanella decolorationis</name>
    <dbReference type="NCBI Taxonomy" id="256839"/>
    <lineage>
        <taxon>Bacteria</taxon>
        <taxon>Pseudomonadati</taxon>
        <taxon>Pseudomonadota</taxon>
        <taxon>Gammaproteobacteria</taxon>
        <taxon>Alteromonadales</taxon>
        <taxon>Shewanellaceae</taxon>
        <taxon>Shewanella</taxon>
    </lineage>
</organism>
<accession>A0A5B8R227</accession>